<dbReference type="GO" id="GO:0016020">
    <property type="term" value="C:membrane"/>
    <property type="evidence" value="ECO:0007669"/>
    <property type="project" value="UniProtKB-SubCell"/>
</dbReference>
<dbReference type="RefSeq" id="WP_013950804.1">
    <property type="nucleotide sequence ID" value="NC_015722.1"/>
</dbReference>
<dbReference type="PROSITE" id="PS00379">
    <property type="entry name" value="CDP_ALCOHOL_P_TRANSF"/>
    <property type="match status" value="1"/>
</dbReference>
<evidence type="ECO:0000313" key="20">
    <source>
        <dbReference type="Proteomes" id="UP000006639"/>
    </source>
</evidence>
<evidence type="ECO:0000256" key="17">
    <source>
        <dbReference type="RuleBase" id="RU003750"/>
    </source>
</evidence>
<dbReference type="OrthoDB" id="9796672at2"/>
<dbReference type="Pfam" id="PF01066">
    <property type="entry name" value="CDP-OH_P_transf"/>
    <property type="match status" value="1"/>
</dbReference>
<reference evidence="19 20" key="1">
    <citation type="journal article" date="2011" name="Mol. Biol. Evol.">
        <title>Phylogenomic evidence for the presence of a flagellum and cbb3 oxidase in the free-living mitochondrial ancestor.</title>
        <authorList>
            <person name="Sassera D."/>
            <person name="Lo N."/>
            <person name="Epis S."/>
            <person name="D'Auria G."/>
            <person name="Montagna M."/>
            <person name="Comandatore F."/>
            <person name="Horner D."/>
            <person name="Pereto J."/>
            <person name="Luciano A.M."/>
            <person name="Franciosi F."/>
            <person name="Ferri E."/>
            <person name="Crotti E."/>
            <person name="Bazzocchi C."/>
            <person name="Daffonchio D."/>
            <person name="Sacchi L."/>
            <person name="Moya A."/>
            <person name="Latorre A."/>
            <person name="Bandi C."/>
        </authorList>
    </citation>
    <scope>NUCLEOTIDE SEQUENCE [LARGE SCALE GENOMIC DNA]</scope>
    <source>
        <strain evidence="19 20">IricVA</strain>
    </source>
</reference>
<comment type="pathway">
    <text evidence="3">Lipid metabolism.</text>
</comment>
<gene>
    <name evidence="19" type="primary">pgsA</name>
    <name evidence="19" type="ordered locus">midi_00273</name>
</gene>
<dbReference type="EMBL" id="CP002130">
    <property type="protein sequence ID" value="AEI88588.1"/>
    <property type="molecule type" value="Genomic_DNA"/>
</dbReference>
<proteinExistence type="inferred from homology"/>
<dbReference type="PANTHER" id="PTHR14269:SF62">
    <property type="entry name" value="CDP-DIACYLGLYCEROL--GLYCEROL-3-PHOSPHATE 3-PHOSPHATIDYLTRANSFERASE 1, CHLOROPLASTIC"/>
    <property type="match status" value="1"/>
</dbReference>
<evidence type="ECO:0000256" key="1">
    <source>
        <dbReference type="ARBA" id="ARBA00004141"/>
    </source>
</evidence>
<sequence length="180" mass="20279">MSLNQIPNILTLIRIALIPILVTSFYLEGNIARYVATGIFIFASITDYFDGLLARLWKTETSFGRMLDPIADKMLVISTLVMLVHKDMAPILPILAILWREILVSGLREYLGQIKVSMPVSRLSKVKTAMQMISIIVVLLGEEATGIHYLTPLGHTLLWITAALTLFTGYIYFKEGWQHL</sequence>
<dbReference type="Gene3D" id="1.20.120.1760">
    <property type="match status" value="1"/>
</dbReference>
<keyword evidence="9 18" id="KW-0812">Transmembrane</keyword>
<evidence type="ECO:0000256" key="8">
    <source>
        <dbReference type="ARBA" id="ARBA00022679"/>
    </source>
</evidence>
<dbReference type="InterPro" id="IPR000462">
    <property type="entry name" value="CDP-OH_P_trans"/>
</dbReference>
<dbReference type="PANTHER" id="PTHR14269">
    <property type="entry name" value="CDP-DIACYLGLYCEROL--GLYCEROL-3-PHOSPHATE 3-PHOSPHATIDYLTRANSFERASE-RELATED"/>
    <property type="match status" value="1"/>
</dbReference>
<evidence type="ECO:0000256" key="11">
    <source>
        <dbReference type="ARBA" id="ARBA00023098"/>
    </source>
</evidence>
<keyword evidence="12 18" id="KW-0472">Membrane</keyword>
<keyword evidence="8 17" id="KW-0808">Transferase</keyword>
<feature type="transmembrane region" description="Helical" evidence="18">
    <location>
        <begin position="34"/>
        <end position="54"/>
    </location>
</feature>
<evidence type="ECO:0000256" key="6">
    <source>
        <dbReference type="ARBA" id="ARBA00014944"/>
    </source>
</evidence>
<keyword evidence="14" id="KW-1208">Phospholipid metabolism</keyword>
<evidence type="ECO:0000256" key="2">
    <source>
        <dbReference type="ARBA" id="ARBA00005042"/>
    </source>
</evidence>
<evidence type="ECO:0000256" key="16">
    <source>
        <dbReference type="NCBIfam" id="TIGR00560"/>
    </source>
</evidence>
<comment type="similarity">
    <text evidence="4 17">Belongs to the CDP-alcohol phosphatidyltransferase class-I family.</text>
</comment>
<accession>F7XV89</accession>
<dbReference type="HOGENOM" id="CLU_051314_2_1_5"/>
<comment type="pathway">
    <text evidence="2">Phospholipid metabolism; phosphatidylglycerol biosynthesis; phosphatidylglycerol from CDP-diacylglycerol: step 1/2.</text>
</comment>
<organism evidence="19 20">
    <name type="scientific">Midichloria mitochondrii (strain IricVA)</name>
    <dbReference type="NCBI Taxonomy" id="696127"/>
    <lineage>
        <taxon>Bacteria</taxon>
        <taxon>Pseudomonadati</taxon>
        <taxon>Pseudomonadota</taxon>
        <taxon>Alphaproteobacteria</taxon>
        <taxon>Rickettsiales</taxon>
        <taxon>Candidatus Midichloriaceae</taxon>
        <taxon>Candidatus Midichloria</taxon>
    </lineage>
</organism>
<dbReference type="Proteomes" id="UP000006639">
    <property type="component" value="Chromosome"/>
</dbReference>
<dbReference type="KEGG" id="mmn:midi_00273"/>
<evidence type="ECO:0000256" key="10">
    <source>
        <dbReference type="ARBA" id="ARBA00022989"/>
    </source>
</evidence>
<keyword evidence="10 18" id="KW-1133">Transmembrane helix</keyword>
<dbReference type="NCBIfam" id="TIGR00560">
    <property type="entry name" value="pgsA"/>
    <property type="match status" value="1"/>
</dbReference>
<protein>
    <recommendedName>
        <fullName evidence="6 16">CDP-diacylglycerol--glycerol-3-phosphate 3-phosphatidyltransferase</fullName>
        <ecNumber evidence="5 16">2.7.8.5</ecNumber>
    </recommendedName>
</protein>
<evidence type="ECO:0000256" key="5">
    <source>
        <dbReference type="ARBA" id="ARBA00013170"/>
    </source>
</evidence>
<feature type="transmembrane region" description="Helical" evidence="18">
    <location>
        <begin position="132"/>
        <end position="150"/>
    </location>
</feature>
<comment type="catalytic activity">
    <reaction evidence="15">
        <text>a CDP-1,2-diacyl-sn-glycerol + sn-glycerol 3-phosphate = a 1,2-diacyl-sn-glycero-3-phospho-(1'-sn-glycero-3'-phosphate) + CMP + H(+)</text>
        <dbReference type="Rhea" id="RHEA:12593"/>
        <dbReference type="ChEBI" id="CHEBI:15378"/>
        <dbReference type="ChEBI" id="CHEBI:57597"/>
        <dbReference type="ChEBI" id="CHEBI:58332"/>
        <dbReference type="ChEBI" id="CHEBI:60110"/>
        <dbReference type="ChEBI" id="CHEBI:60377"/>
        <dbReference type="EC" id="2.7.8.5"/>
    </reaction>
</comment>
<keyword evidence="20" id="KW-1185">Reference proteome</keyword>
<keyword evidence="11" id="KW-0443">Lipid metabolism</keyword>
<dbReference type="GO" id="GO:0008444">
    <property type="term" value="F:CDP-diacylglycerol-glycerol-3-phosphate 3-phosphatidyltransferase activity"/>
    <property type="evidence" value="ECO:0007669"/>
    <property type="project" value="UniProtKB-UniRule"/>
</dbReference>
<dbReference type="GO" id="GO:0046474">
    <property type="term" value="P:glycerophospholipid biosynthetic process"/>
    <property type="evidence" value="ECO:0007669"/>
    <property type="project" value="TreeGrafter"/>
</dbReference>
<keyword evidence="7" id="KW-0444">Lipid biosynthesis</keyword>
<dbReference type="AlphaFoldDB" id="F7XV89"/>
<evidence type="ECO:0000256" key="9">
    <source>
        <dbReference type="ARBA" id="ARBA00022692"/>
    </source>
</evidence>
<dbReference type="InterPro" id="IPR048254">
    <property type="entry name" value="CDP_ALCOHOL_P_TRANSF_CS"/>
</dbReference>
<keyword evidence="13" id="KW-0594">Phospholipid biosynthesis</keyword>
<evidence type="ECO:0000256" key="18">
    <source>
        <dbReference type="SAM" id="Phobius"/>
    </source>
</evidence>
<evidence type="ECO:0000256" key="4">
    <source>
        <dbReference type="ARBA" id="ARBA00010441"/>
    </source>
</evidence>
<name>F7XV89_MIDMI</name>
<dbReference type="STRING" id="696127.midi_00273"/>
<evidence type="ECO:0000256" key="14">
    <source>
        <dbReference type="ARBA" id="ARBA00023264"/>
    </source>
</evidence>
<evidence type="ECO:0000256" key="15">
    <source>
        <dbReference type="ARBA" id="ARBA00048586"/>
    </source>
</evidence>
<dbReference type="EC" id="2.7.8.5" evidence="5 16"/>
<feature type="transmembrane region" description="Helical" evidence="18">
    <location>
        <begin position="156"/>
        <end position="173"/>
    </location>
</feature>
<comment type="subcellular location">
    <subcellularLocation>
        <location evidence="1">Membrane</location>
        <topology evidence="1">Multi-pass membrane protein</topology>
    </subcellularLocation>
</comment>
<evidence type="ECO:0000256" key="3">
    <source>
        <dbReference type="ARBA" id="ARBA00005189"/>
    </source>
</evidence>
<dbReference type="InterPro" id="IPR043130">
    <property type="entry name" value="CDP-OH_PTrfase_TM_dom"/>
</dbReference>
<feature type="transmembrane region" description="Helical" evidence="18">
    <location>
        <begin position="6"/>
        <end position="27"/>
    </location>
</feature>
<feature type="transmembrane region" description="Helical" evidence="18">
    <location>
        <begin position="74"/>
        <end position="99"/>
    </location>
</feature>
<evidence type="ECO:0000256" key="13">
    <source>
        <dbReference type="ARBA" id="ARBA00023209"/>
    </source>
</evidence>
<evidence type="ECO:0000313" key="19">
    <source>
        <dbReference type="EMBL" id="AEI88588.1"/>
    </source>
</evidence>
<evidence type="ECO:0000256" key="7">
    <source>
        <dbReference type="ARBA" id="ARBA00022516"/>
    </source>
</evidence>
<dbReference type="InterPro" id="IPR050324">
    <property type="entry name" value="CDP-alcohol_PTase-I"/>
</dbReference>
<dbReference type="PIRSF" id="PIRSF000847">
    <property type="entry name" value="Phos_ph_gly_syn"/>
    <property type="match status" value="1"/>
</dbReference>
<evidence type="ECO:0000256" key="12">
    <source>
        <dbReference type="ARBA" id="ARBA00023136"/>
    </source>
</evidence>
<dbReference type="InterPro" id="IPR004570">
    <property type="entry name" value="Phosphatidylglycerol_P_synth"/>
</dbReference>